<dbReference type="Proteomes" id="UP000244016">
    <property type="component" value="Unassembled WGS sequence"/>
</dbReference>
<keyword evidence="2" id="KW-1133">Transmembrane helix</keyword>
<dbReference type="PANTHER" id="PTHR10587">
    <property type="entry name" value="GLYCOSYL TRANSFERASE-RELATED"/>
    <property type="match status" value="1"/>
</dbReference>
<dbReference type="InterPro" id="IPR050248">
    <property type="entry name" value="Polysacc_deacetylase_ArnD"/>
</dbReference>
<dbReference type="InterPro" id="IPR054467">
    <property type="entry name" value="YkoP-like_dom"/>
</dbReference>
<dbReference type="AlphaFoldDB" id="A0A2T5G5M0"/>
<protein>
    <submittedName>
        <fullName evidence="4">Polysaccharide deacetylase family protein</fullName>
    </submittedName>
</protein>
<comment type="caution">
    <text evidence="4">The sequence shown here is derived from an EMBL/GenBank/DDBJ whole genome shotgun (WGS) entry which is preliminary data.</text>
</comment>
<dbReference type="Pfam" id="PF22790">
    <property type="entry name" value="YkoP"/>
    <property type="match status" value="1"/>
</dbReference>
<feature type="domain" description="NodB homology" evidence="3">
    <location>
        <begin position="44"/>
        <end position="231"/>
    </location>
</feature>
<dbReference type="CDD" id="cd10959">
    <property type="entry name" value="CE4_NodB_like_3"/>
    <property type="match status" value="1"/>
</dbReference>
<dbReference type="InterPro" id="IPR011330">
    <property type="entry name" value="Glyco_hydro/deAcase_b/a-brl"/>
</dbReference>
<keyword evidence="2" id="KW-0812">Transmembrane</keyword>
<feature type="region of interest" description="Disordered" evidence="1">
    <location>
        <begin position="432"/>
        <end position="473"/>
    </location>
</feature>
<evidence type="ECO:0000313" key="5">
    <source>
        <dbReference type="Proteomes" id="UP000244016"/>
    </source>
</evidence>
<dbReference type="GO" id="GO:0005975">
    <property type="term" value="P:carbohydrate metabolic process"/>
    <property type="evidence" value="ECO:0007669"/>
    <property type="project" value="InterPro"/>
</dbReference>
<reference evidence="4 5" key="1">
    <citation type="submission" date="2017-08" db="EMBL/GenBank/DDBJ databases">
        <title>Burning lignite coal seam in the remote Altai Mountains harbors a hydrogen-driven thermophilic microbial community.</title>
        <authorList>
            <person name="Kadnikov V.V."/>
            <person name="Mardanov A.V."/>
            <person name="Ivasenko D."/>
            <person name="Beletsky A.V."/>
            <person name="Karnachuk O.V."/>
            <person name="Ravin N.V."/>
        </authorList>
    </citation>
    <scope>NUCLEOTIDE SEQUENCE [LARGE SCALE GENOMIC DNA]</scope>
    <source>
        <strain evidence="4">AL31</strain>
    </source>
</reference>
<dbReference type="PANTHER" id="PTHR10587:SF137">
    <property type="entry name" value="4-DEOXY-4-FORMAMIDO-L-ARABINOSE-PHOSPHOUNDECAPRENOL DEFORMYLASE ARND-RELATED"/>
    <property type="match status" value="1"/>
</dbReference>
<evidence type="ECO:0000313" key="4">
    <source>
        <dbReference type="EMBL" id="PTQ51465.1"/>
    </source>
</evidence>
<evidence type="ECO:0000256" key="1">
    <source>
        <dbReference type="SAM" id="MobiDB-lite"/>
    </source>
</evidence>
<proteinExistence type="predicted"/>
<sequence length="473" mass="53262">MSWIPAFGKGIAYFLLLYALYVLLSLVWFRLLRRGGLHRLRVPGAVFLTFDDGPDPEFTPRLLEVLARHGARATFFVVGERAARYPEVLRQIADAGHEIGIHNFRHTLNFFSLPWRTARGVEEAARVVEEITGKRPTLYRPPWGALGLLDYFLLRKRFTVVFWSLTMYDWQASRTVRWLKWRFLSRVSAGEIVLLHDSGRTFGADPDAPGRTLAALDAALTLLREAGVSFRFSTLGEGLAAAARGERILDPPRLFRHHLYFAFERLHHAVFRYTPLLGTDGLLYLERRPYSGPPLVVRGETLLSPGDPAFNLHFNNELLFSALRNEGSTLRSVVQLKRLGDQSLALLAHYIAENAPDVRGVYGLSALHRGIRAFGFHVLPSQDTLWERVSGAYMLGLLGLLHPDGMRRLREGGDVSPRWVVLSRRELDARYGVRTSAKPKREGEPEGEREGGERPHTGEARAGELSEKGGTRG</sequence>
<dbReference type="PROSITE" id="PS51677">
    <property type="entry name" value="NODB"/>
    <property type="match status" value="1"/>
</dbReference>
<evidence type="ECO:0000256" key="2">
    <source>
        <dbReference type="SAM" id="Phobius"/>
    </source>
</evidence>
<gene>
    <name evidence="4" type="ORF">BLITH_1542</name>
</gene>
<dbReference type="SUPFAM" id="SSF88713">
    <property type="entry name" value="Glycoside hydrolase/deacetylase"/>
    <property type="match status" value="1"/>
</dbReference>
<dbReference type="GO" id="GO:0016810">
    <property type="term" value="F:hydrolase activity, acting on carbon-nitrogen (but not peptide) bonds"/>
    <property type="evidence" value="ECO:0007669"/>
    <property type="project" value="InterPro"/>
</dbReference>
<evidence type="ECO:0000259" key="3">
    <source>
        <dbReference type="PROSITE" id="PS51677"/>
    </source>
</evidence>
<feature type="transmembrane region" description="Helical" evidence="2">
    <location>
        <begin position="12"/>
        <end position="32"/>
    </location>
</feature>
<dbReference type="Gene3D" id="3.20.20.370">
    <property type="entry name" value="Glycoside hydrolase/deacetylase"/>
    <property type="match status" value="1"/>
</dbReference>
<organism evidence="4 5">
    <name type="scientific">Brockia lithotrophica</name>
    <dbReference type="NCBI Taxonomy" id="933949"/>
    <lineage>
        <taxon>Bacteria</taxon>
        <taxon>Bacillati</taxon>
        <taxon>Bacillota</taxon>
        <taxon>Bacilli</taxon>
        <taxon>Bacillales</taxon>
        <taxon>Bacillales Family X. Incertae Sedis</taxon>
        <taxon>Brockia</taxon>
    </lineage>
</organism>
<keyword evidence="2" id="KW-0472">Membrane</keyword>
<feature type="compositionally biased region" description="Basic and acidic residues" evidence="1">
    <location>
        <begin position="439"/>
        <end position="473"/>
    </location>
</feature>
<dbReference type="InterPro" id="IPR002509">
    <property type="entry name" value="NODB_dom"/>
</dbReference>
<dbReference type="EMBL" id="PEBW01000005">
    <property type="protein sequence ID" value="PTQ51465.1"/>
    <property type="molecule type" value="Genomic_DNA"/>
</dbReference>
<accession>A0A2T5G5M0</accession>
<dbReference type="Pfam" id="PF01522">
    <property type="entry name" value="Polysacc_deac_1"/>
    <property type="match status" value="1"/>
</dbReference>
<name>A0A2T5G5M0_9BACL</name>